<comment type="caution">
    <text evidence="2">The sequence shown here is derived from an EMBL/GenBank/DDBJ whole genome shotgun (WGS) entry which is preliminary data.</text>
</comment>
<proteinExistence type="predicted"/>
<protein>
    <submittedName>
        <fullName evidence="2">Uncharacterized protein</fullName>
    </submittedName>
</protein>
<dbReference type="AlphaFoldDB" id="A0ABC8SP95"/>
<reference evidence="2 3" key="1">
    <citation type="submission" date="2024-02" db="EMBL/GenBank/DDBJ databases">
        <authorList>
            <person name="Vignale AGUSTIN F."/>
            <person name="Sosa J E."/>
            <person name="Modenutti C."/>
        </authorList>
    </citation>
    <scope>NUCLEOTIDE SEQUENCE [LARGE SCALE GENOMIC DNA]</scope>
</reference>
<name>A0ABC8SP95_9AQUA</name>
<keyword evidence="3" id="KW-1185">Reference proteome</keyword>
<keyword evidence="1" id="KW-1133">Transmembrane helix</keyword>
<dbReference type="PANTHER" id="PTHR12630:SF1">
    <property type="entry name" value="GLUCOSIDASE 2 SUBUNIT BETA"/>
    <property type="match status" value="1"/>
</dbReference>
<organism evidence="2 3">
    <name type="scientific">Ilex paraguariensis</name>
    <name type="common">yerba mate</name>
    <dbReference type="NCBI Taxonomy" id="185542"/>
    <lineage>
        <taxon>Eukaryota</taxon>
        <taxon>Viridiplantae</taxon>
        <taxon>Streptophyta</taxon>
        <taxon>Embryophyta</taxon>
        <taxon>Tracheophyta</taxon>
        <taxon>Spermatophyta</taxon>
        <taxon>Magnoliopsida</taxon>
        <taxon>eudicotyledons</taxon>
        <taxon>Gunneridae</taxon>
        <taxon>Pentapetalae</taxon>
        <taxon>asterids</taxon>
        <taxon>campanulids</taxon>
        <taxon>Aquifoliales</taxon>
        <taxon>Aquifoliaceae</taxon>
        <taxon>Ilex</taxon>
    </lineage>
</organism>
<dbReference type="InterPro" id="IPR039794">
    <property type="entry name" value="Gtb1-like"/>
</dbReference>
<dbReference type="Proteomes" id="UP001642360">
    <property type="component" value="Unassembled WGS sequence"/>
</dbReference>
<evidence type="ECO:0000256" key="1">
    <source>
        <dbReference type="SAM" id="Phobius"/>
    </source>
</evidence>
<keyword evidence="1" id="KW-0472">Membrane</keyword>
<evidence type="ECO:0000313" key="3">
    <source>
        <dbReference type="Proteomes" id="UP001642360"/>
    </source>
</evidence>
<gene>
    <name evidence="2" type="ORF">ILEXP_LOCUS27661</name>
</gene>
<dbReference type="PANTHER" id="PTHR12630">
    <property type="entry name" value="N-LINKED OLIGOSACCHARIDE PROCESSING"/>
    <property type="match status" value="1"/>
</dbReference>
<accession>A0ABC8SP95</accession>
<sequence length="121" mass="13954">MEMRKYKFLASCLNHYCCDGSDEYDGMINCPNTCWEAGKVARDKLQKKIATYQEGVTVRRLKVEEAKLAIAKDEAELTKFKNEEKILKGLVQQLRGIFLFFPVNSIIVVMLPLHDFVQYVS</sequence>
<evidence type="ECO:0000313" key="2">
    <source>
        <dbReference type="EMBL" id="CAK9158984.1"/>
    </source>
</evidence>
<keyword evidence="1" id="KW-0812">Transmembrane</keyword>
<feature type="transmembrane region" description="Helical" evidence="1">
    <location>
        <begin position="94"/>
        <end position="113"/>
    </location>
</feature>
<dbReference type="EMBL" id="CAUOFW020003280">
    <property type="protein sequence ID" value="CAK9158984.1"/>
    <property type="molecule type" value="Genomic_DNA"/>
</dbReference>